<proteinExistence type="predicted"/>
<reference evidence="4 5" key="1">
    <citation type="submission" date="2018-03" db="EMBL/GenBank/DDBJ databases">
        <title>Bacteriophage NCPPB3778 and a type I-E CRISPR drive the evolution of the US Biological Select Agent, Rathayibacter toxicus.</title>
        <authorList>
            <person name="Davis E.W.II."/>
            <person name="Tabima J.F."/>
            <person name="Weisberg A.J."/>
            <person name="Dantas Lopes L."/>
            <person name="Wiseman M.S."/>
            <person name="Wiseman M.S."/>
            <person name="Pupko T."/>
            <person name="Belcher M.S."/>
            <person name="Sechler A.J."/>
            <person name="Tancos M.A."/>
            <person name="Schroeder B.K."/>
            <person name="Murray T.D."/>
            <person name="Luster D.G."/>
            <person name="Schneider W.L."/>
            <person name="Rogers E."/>
            <person name="Andreote F.D."/>
            <person name="Grunwald N.J."/>
            <person name="Putnam M.L."/>
            <person name="Chang J.H."/>
        </authorList>
    </citation>
    <scope>NUCLEOTIDE SEQUENCE [LARGE SCALE GENOMIC DNA]</scope>
    <source>
        <strain evidence="4 5">NCCPB 2253</strain>
    </source>
</reference>
<feature type="chain" id="PRO_5042095514" evidence="3">
    <location>
        <begin position="36"/>
        <end position="652"/>
    </location>
</feature>
<accession>A0AAD1AFN6</accession>
<feature type="compositionally biased region" description="Basic and acidic residues" evidence="2">
    <location>
        <begin position="641"/>
        <end position="652"/>
    </location>
</feature>
<gene>
    <name evidence="4" type="ORF">C7V51_07080</name>
</gene>
<dbReference type="PANTHER" id="PTHR16026">
    <property type="entry name" value="CARTILAGE ACIDIC PROTEIN 1"/>
    <property type="match status" value="1"/>
</dbReference>
<evidence type="ECO:0000256" key="2">
    <source>
        <dbReference type="SAM" id="MobiDB-lite"/>
    </source>
</evidence>
<evidence type="ECO:0000313" key="5">
    <source>
        <dbReference type="Proteomes" id="UP000283946"/>
    </source>
</evidence>
<sequence>MVEMVGLLRRNTARLVAVGTCALLVSAVVAQQAPAAVSSDFAFSAQDLQPIRHGIWQSVREVPPAFDHVAGWVSAIGAAVSLSDADGDGQDNDSCLVDPRTDTVTLAPVPGTAQRFAPLELRPGGAVPYEPVEMAPTGCLPGDFDEDGRIDYLVSYWGRSPVLFLRAAAELGPEAFVAQDLVSPAEGWATETATSADLDGDGHLDLVIGNYFPDDVDLLGRTGSGPEEAAHAMPTSMSAASNGGVNRVFRFTGATPATESTPPSVAFEEQSDAFTEQEASGWTLALGAQDLTGDALPELYVANDFGRDYLLHNVSTVGRIDFDSVEGARTVDDPKSTILGHDSFKGMGVDFGDLNGDSWTDLFVSSLGSPYGLVETHLAWVNDGEPERMAQGAAPFTDRATQLGLANSGWAWDAKFGDFNNDGPQELLQSTGFVRGDKRSGWPQLQELGTAQDGRFEDVANWPDFSAGVDISGNEPDAFFTRSSDGMWANVAAAAGLDSRVPSRGVATADVDGDGDLDVAVAKQFAPSTFHLNECPNCGSGLNLRVVLEPGSVGDSVRAVPRADAGGILASPAVGAVVSVPDRAPSRSTAGTDTRASAPRKRTSGRAMPMATPRSPCPGGIATAAGRRGRSRSRPAPGRSYSDRRQDDDHSR</sequence>
<dbReference type="Gene3D" id="2.130.10.130">
    <property type="entry name" value="Integrin alpha, N-terminal"/>
    <property type="match status" value="2"/>
</dbReference>
<dbReference type="InterPro" id="IPR028994">
    <property type="entry name" value="Integrin_alpha_N"/>
</dbReference>
<dbReference type="PANTHER" id="PTHR16026:SF0">
    <property type="entry name" value="CARTILAGE ACIDIC PROTEIN 1"/>
    <property type="match status" value="1"/>
</dbReference>
<keyword evidence="1 3" id="KW-0732">Signal</keyword>
<protein>
    <submittedName>
        <fullName evidence="4">RNA-binding protein</fullName>
    </submittedName>
</protein>
<evidence type="ECO:0000256" key="3">
    <source>
        <dbReference type="SAM" id="SignalP"/>
    </source>
</evidence>
<dbReference type="Proteomes" id="UP000283946">
    <property type="component" value="Chromosome"/>
</dbReference>
<dbReference type="SUPFAM" id="SSF69318">
    <property type="entry name" value="Integrin alpha N-terminal domain"/>
    <property type="match status" value="1"/>
</dbReference>
<feature type="signal peptide" evidence="3">
    <location>
        <begin position="1"/>
        <end position="35"/>
    </location>
</feature>
<dbReference type="InterPro" id="IPR027039">
    <property type="entry name" value="Crtac1"/>
</dbReference>
<dbReference type="AlphaFoldDB" id="A0AAD1AFN6"/>
<dbReference type="InterPro" id="IPR013517">
    <property type="entry name" value="FG-GAP"/>
</dbReference>
<evidence type="ECO:0000313" key="4">
    <source>
        <dbReference type="EMBL" id="AZZ55674.1"/>
    </source>
</evidence>
<dbReference type="Pfam" id="PF13517">
    <property type="entry name" value="FG-GAP_3"/>
    <property type="match status" value="1"/>
</dbReference>
<dbReference type="KEGG" id="ria:C7V51_07080"/>
<name>A0AAD1AFN6_9MICO</name>
<feature type="region of interest" description="Disordered" evidence="2">
    <location>
        <begin position="580"/>
        <end position="652"/>
    </location>
</feature>
<feature type="compositionally biased region" description="Polar residues" evidence="2">
    <location>
        <begin position="586"/>
        <end position="595"/>
    </location>
</feature>
<dbReference type="EMBL" id="CP028130">
    <property type="protein sequence ID" value="AZZ55674.1"/>
    <property type="molecule type" value="Genomic_DNA"/>
</dbReference>
<organism evidence="4 5">
    <name type="scientific">Rathayibacter iranicus</name>
    <dbReference type="NCBI Taxonomy" id="59737"/>
    <lineage>
        <taxon>Bacteria</taxon>
        <taxon>Bacillati</taxon>
        <taxon>Actinomycetota</taxon>
        <taxon>Actinomycetes</taxon>
        <taxon>Micrococcales</taxon>
        <taxon>Microbacteriaceae</taxon>
        <taxon>Rathayibacter</taxon>
    </lineage>
</organism>
<evidence type="ECO:0000256" key="1">
    <source>
        <dbReference type="ARBA" id="ARBA00022729"/>
    </source>
</evidence>